<dbReference type="InterPro" id="IPR013977">
    <property type="entry name" value="GcvT_C"/>
</dbReference>
<dbReference type="EMBL" id="VTAW01000023">
    <property type="protein sequence ID" value="TYT61087.1"/>
    <property type="molecule type" value="Genomic_DNA"/>
</dbReference>
<keyword evidence="6" id="KW-1185">Reference proteome</keyword>
<dbReference type="Pfam" id="PF01571">
    <property type="entry name" value="GCV_T"/>
    <property type="match status" value="1"/>
</dbReference>
<dbReference type="AlphaFoldDB" id="A0A5D5AJS3"/>
<evidence type="ECO:0000259" key="4">
    <source>
        <dbReference type="Pfam" id="PF08669"/>
    </source>
</evidence>
<evidence type="ECO:0000313" key="5">
    <source>
        <dbReference type="EMBL" id="TYT61087.1"/>
    </source>
</evidence>
<dbReference type="PANTHER" id="PTHR43757:SF2">
    <property type="entry name" value="AMINOMETHYLTRANSFERASE, MITOCHONDRIAL"/>
    <property type="match status" value="1"/>
</dbReference>
<protein>
    <submittedName>
        <fullName evidence="5">Aminomethyl transferase family protein</fullName>
    </submittedName>
</protein>
<dbReference type="PANTHER" id="PTHR43757">
    <property type="entry name" value="AMINOMETHYLTRANSFERASE"/>
    <property type="match status" value="1"/>
</dbReference>
<dbReference type="InterPro" id="IPR027266">
    <property type="entry name" value="TrmE/GcvT-like"/>
</dbReference>
<keyword evidence="5" id="KW-0808">Transferase</keyword>
<dbReference type="InterPro" id="IPR017703">
    <property type="entry name" value="YgfZ/GCV_T_CS"/>
</dbReference>
<evidence type="ECO:0000259" key="3">
    <source>
        <dbReference type="Pfam" id="PF01571"/>
    </source>
</evidence>
<evidence type="ECO:0000256" key="1">
    <source>
        <dbReference type="ARBA" id="ARBA00022946"/>
    </source>
</evidence>
<keyword evidence="1" id="KW-0809">Transit peptide</keyword>
<dbReference type="Proteomes" id="UP000324104">
    <property type="component" value="Unassembled WGS sequence"/>
</dbReference>
<gene>
    <name evidence="5" type="ORF">FYC77_15455</name>
</gene>
<dbReference type="Pfam" id="PF08669">
    <property type="entry name" value="GCV_T_C"/>
    <property type="match status" value="1"/>
</dbReference>
<comment type="caution">
    <text evidence="5">The sequence shown here is derived from an EMBL/GenBank/DDBJ whole genome shotgun (WGS) entry which is preliminary data.</text>
</comment>
<dbReference type="NCBIfam" id="TIGR03317">
    <property type="entry name" value="ygfZ_signature"/>
    <property type="match status" value="1"/>
</dbReference>
<name>A0A5D5AJS3_9EURY</name>
<organism evidence="5 6">
    <name type="scientific">Natrialba swarupiae</name>
    <dbReference type="NCBI Taxonomy" id="2448032"/>
    <lineage>
        <taxon>Archaea</taxon>
        <taxon>Methanobacteriati</taxon>
        <taxon>Methanobacteriota</taxon>
        <taxon>Stenosarchaea group</taxon>
        <taxon>Halobacteria</taxon>
        <taxon>Halobacteriales</taxon>
        <taxon>Natrialbaceae</taxon>
        <taxon>Natrialba</taxon>
    </lineage>
</organism>
<reference evidence="5 6" key="1">
    <citation type="submission" date="2019-08" db="EMBL/GenBank/DDBJ databases">
        <title>Archaea genome.</title>
        <authorList>
            <person name="Kajale S."/>
            <person name="Shouche Y."/>
            <person name="Deshpande N."/>
            <person name="Sharma A."/>
        </authorList>
    </citation>
    <scope>NUCLEOTIDE SEQUENCE [LARGE SCALE GENOMIC DNA]</scope>
    <source>
        <strain evidence="5 6">ESP3B_9</strain>
    </source>
</reference>
<evidence type="ECO:0000313" key="6">
    <source>
        <dbReference type="Proteomes" id="UP000324104"/>
    </source>
</evidence>
<proteinExistence type="predicted"/>
<dbReference type="InterPro" id="IPR029043">
    <property type="entry name" value="GcvT/YgfZ_C"/>
</dbReference>
<sequence length="375" mass="40291">MTVIESVHADHGATFGERGGRKIVEHFGRPERAHRAVRNGVGLIEAVYGVIVVEGDDRREYVDNVVSNRVPAEDGQGCYALVLGPQGGIEVELYIYNAGERLLLFVPPETAQPLAEDWSEKVFIQDVEITVATDEYAIFGVHGPKATEKIASVLNGAASPDERLSFVRGTMGDAGVSVVRTDAITGEESYEVICGVDEATDVYDVLLNQGLNAAPFGYRTLESLALEAGSPLFDTELEGRIPNVLGLRTALDFEKGCYVGQEVVSRVENRGRPSKRLVGLTLDTDATLEASERPTDQPVPEAGAAVFDGDSSVGEVTRAGVSELLEVPVALAVVAYDVENDQLSVRVDGEELPAVRTDLPFVDGSDRSGRLPTYE</sequence>
<dbReference type="RefSeq" id="WP_149082399.1">
    <property type="nucleotide sequence ID" value="NZ_VTAW01000023.1"/>
</dbReference>
<feature type="domain" description="Aminomethyltransferase C-terminal" evidence="4">
    <location>
        <begin position="294"/>
        <end position="363"/>
    </location>
</feature>
<feature type="binding site" evidence="2">
    <location>
        <position position="191"/>
    </location>
    <ligand>
        <name>substrate</name>
    </ligand>
</feature>
<feature type="domain" description="GCVT N-terminal" evidence="3">
    <location>
        <begin position="6"/>
        <end position="254"/>
    </location>
</feature>
<accession>A0A5D5AJS3</accession>
<dbReference type="SUPFAM" id="SSF101790">
    <property type="entry name" value="Aminomethyltransferase beta-barrel domain"/>
    <property type="match status" value="1"/>
</dbReference>
<dbReference type="InterPro" id="IPR028896">
    <property type="entry name" value="GcvT/YgfZ/DmdA"/>
</dbReference>
<evidence type="ECO:0000256" key="2">
    <source>
        <dbReference type="PIRSR" id="PIRSR006487-1"/>
    </source>
</evidence>
<dbReference type="PIRSF" id="PIRSF006487">
    <property type="entry name" value="GcvT"/>
    <property type="match status" value="1"/>
</dbReference>
<dbReference type="SUPFAM" id="SSF103025">
    <property type="entry name" value="Folate-binding domain"/>
    <property type="match status" value="1"/>
</dbReference>
<dbReference type="GO" id="GO:0016740">
    <property type="term" value="F:transferase activity"/>
    <property type="evidence" value="ECO:0007669"/>
    <property type="project" value="UniProtKB-KW"/>
</dbReference>
<dbReference type="Gene3D" id="3.30.1360.120">
    <property type="entry name" value="Probable tRNA modification gtpase trme, domain 1"/>
    <property type="match status" value="1"/>
</dbReference>
<dbReference type="InterPro" id="IPR006222">
    <property type="entry name" value="GCVT_N"/>
</dbReference>